<dbReference type="Gene3D" id="1.10.287.110">
    <property type="entry name" value="DnaJ domain"/>
    <property type="match status" value="1"/>
</dbReference>
<dbReference type="RefSeq" id="XP_013437074.1">
    <property type="nucleotide sequence ID" value="XM_013581620.1"/>
</dbReference>
<dbReference type="EMBL" id="HG725573">
    <property type="protein sequence ID" value="CDJ68607.1"/>
    <property type="molecule type" value="Genomic_DNA"/>
</dbReference>
<feature type="domain" description="J" evidence="3">
    <location>
        <begin position="37"/>
        <end position="105"/>
    </location>
</feature>
<sequence>MEGSQWSLPAGLKGQCPYTVLGLCLPEHGNPVTVQEAAADLSSVESREALSLKAIGTAYRRAALRAHPDKNKGREAEAAAAFLIVNLAFAYLSSREQREGYHRHLRSLLALRDQREQQQLRWTEKDRERQRFKAELERREAEARRGPKVNTEEEKLREIRERNEALLRQRREADSQARRDLFKDHSARLLLQRQQHQSSAAYSPNSGETVQAEEFTDDILKRSVLLSWPPEPALASDTAPGANNSGGTAAAAAVDAYSPTPASLCAELYEHGAVDLCLFTKAKGLACVSFSSRERAIEAALLLQRQRQSKEKRERKDRPTVKLADKSKGFEKLFLRIRNVAGTSDQQQQNEANGGAPTASKPAEDANADELDEEVVLGIARETEEAAGAFAAALAAEQAAAAATADIPLSTPAPASLTKSNCSVPLRSSSSSTDSTLNDAEARHAATAFGLDGTLGCRPTSAAAARILEYVKSCGARGLAAAEQQQAEAEKEEGWEWLGGSKVAASMSMQQLEAAAFGELQRKKKQQEQAQTKGES</sequence>
<accession>U6MWJ2</accession>
<evidence type="ECO:0000256" key="1">
    <source>
        <dbReference type="SAM" id="Coils"/>
    </source>
</evidence>
<dbReference type="SUPFAM" id="SSF46565">
    <property type="entry name" value="Chaperone J-domain"/>
    <property type="match status" value="1"/>
</dbReference>
<dbReference type="InterPro" id="IPR001623">
    <property type="entry name" value="DnaJ_domain"/>
</dbReference>
<reference evidence="4" key="2">
    <citation type="submission" date="2013-10" db="EMBL/GenBank/DDBJ databases">
        <authorList>
            <person name="Aslett M."/>
        </authorList>
    </citation>
    <scope>NUCLEOTIDE SEQUENCE [LARGE SCALE GENOMIC DNA]</scope>
    <source>
        <strain evidence="4">Houghton</strain>
    </source>
</reference>
<dbReference type="CDD" id="cd06257">
    <property type="entry name" value="DnaJ"/>
    <property type="match status" value="1"/>
</dbReference>
<dbReference type="Pfam" id="PF00226">
    <property type="entry name" value="DnaJ"/>
    <property type="match status" value="1"/>
</dbReference>
<gene>
    <name evidence="4" type="ORF">ENH_00056470</name>
</gene>
<dbReference type="AlphaFoldDB" id="U6MWJ2"/>
<evidence type="ECO:0000313" key="4">
    <source>
        <dbReference type="EMBL" id="CDJ68607.1"/>
    </source>
</evidence>
<dbReference type="InterPro" id="IPR036869">
    <property type="entry name" value="J_dom_sf"/>
</dbReference>
<feature type="region of interest" description="Disordered" evidence="2">
    <location>
        <begin position="341"/>
        <end position="369"/>
    </location>
</feature>
<feature type="compositionally biased region" description="Polar residues" evidence="2">
    <location>
        <begin position="341"/>
        <end position="352"/>
    </location>
</feature>
<dbReference type="SMART" id="SM00271">
    <property type="entry name" value="DnaJ"/>
    <property type="match status" value="1"/>
</dbReference>
<name>U6MWJ2_9EIME</name>
<evidence type="ECO:0000259" key="3">
    <source>
        <dbReference type="PROSITE" id="PS50076"/>
    </source>
</evidence>
<keyword evidence="5" id="KW-1185">Reference proteome</keyword>
<evidence type="ECO:0000256" key="2">
    <source>
        <dbReference type="SAM" id="MobiDB-lite"/>
    </source>
</evidence>
<dbReference type="Proteomes" id="UP000030754">
    <property type="component" value="Unassembled WGS sequence"/>
</dbReference>
<dbReference type="VEuPathDB" id="ToxoDB:ENH_00056470"/>
<proteinExistence type="predicted"/>
<organism evidence="4 5">
    <name type="scientific">Eimeria necatrix</name>
    <dbReference type="NCBI Taxonomy" id="51315"/>
    <lineage>
        <taxon>Eukaryota</taxon>
        <taxon>Sar</taxon>
        <taxon>Alveolata</taxon>
        <taxon>Apicomplexa</taxon>
        <taxon>Conoidasida</taxon>
        <taxon>Coccidia</taxon>
        <taxon>Eucoccidiorida</taxon>
        <taxon>Eimeriorina</taxon>
        <taxon>Eimeriidae</taxon>
        <taxon>Eimeria</taxon>
    </lineage>
</organism>
<dbReference type="OrthoDB" id="332635at2759"/>
<reference evidence="4" key="1">
    <citation type="submission" date="2013-10" db="EMBL/GenBank/DDBJ databases">
        <title>Genomic analysis of the causative agents of coccidiosis in chickens.</title>
        <authorList>
            <person name="Reid A.J."/>
            <person name="Blake D."/>
            <person name="Billington K."/>
            <person name="Browne H."/>
            <person name="Dunn M."/>
            <person name="Hung S."/>
            <person name="Kawahara F."/>
            <person name="Miranda-Saavedra D."/>
            <person name="Mourier T."/>
            <person name="Nagra H."/>
            <person name="Otto T.D."/>
            <person name="Rawlings N."/>
            <person name="Sanchez A."/>
            <person name="Sanders M."/>
            <person name="Subramaniam C."/>
            <person name="Tay Y."/>
            <person name="Dear P."/>
            <person name="Doerig C."/>
            <person name="Gruber A."/>
            <person name="Parkinson J."/>
            <person name="Shirley M."/>
            <person name="Wan K.L."/>
            <person name="Berriman M."/>
            <person name="Tomley F."/>
            <person name="Pain A."/>
        </authorList>
    </citation>
    <scope>NUCLEOTIDE SEQUENCE [LARGE SCALE GENOMIC DNA]</scope>
    <source>
        <strain evidence="4">Houghton</strain>
    </source>
</reference>
<dbReference type="GeneID" id="25475790"/>
<feature type="coiled-coil region" evidence="1">
    <location>
        <begin position="149"/>
        <end position="176"/>
    </location>
</feature>
<dbReference type="PROSITE" id="PS50076">
    <property type="entry name" value="DNAJ_2"/>
    <property type="match status" value="1"/>
</dbReference>
<protein>
    <submittedName>
        <fullName evidence="4">DnaJ domain-containing protein, putative</fullName>
    </submittedName>
</protein>
<keyword evidence="1" id="KW-0175">Coiled coil</keyword>
<evidence type="ECO:0000313" key="5">
    <source>
        <dbReference type="Proteomes" id="UP000030754"/>
    </source>
</evidence>